<name>A0A384ZWE4_9CAUD</name>
<dbReference type="EMBL" id="MH460460">
    <property type="protein sequence ID" value="AXG66555.1"/>
    <property type="molecule type" value="Genomic_DNA"/>
</dbReference>
<dbReference type="Proteomes" id="UP000263742">
    <property type="component" value="Segment"/>
</dbReference>
<accession>A0A384ZWE4</accession>
<organism evidence="1 2">
    <name type="scientific">Dickeya phage vB_DsoM_JA13</name>
    <dbReference type="NCBI Taxonomy" id="2283030"/>
    <lineage>
        <taxon>Viruses</taxon>
        <taxon>Duplodnaviria</taxon>
        <taxon>Heunggongvirae</taxon>
        <taxon>Uroviricota</taxon>
        <taxon>Caudoviricetes</taxon>
        <taxon>Salmondvirus</taxon>
        <taxon>Salmondvirus JA11</taxon>
    </lineage>
</organism>
<proteinExistence type="predicted"/>
<protein>
    <recommendedName>
        <fullName evidence="3">B12-binding domain-containing protein</fullName>
    </recommendedName>
</protein>
<evidence type="ECO:0008006" key="3">
    <source>
        <dbReference type="Google" id="ProtNLM"/>
    </source>
</evidence>
<reference evidence="1 2" key="1">
    <citation type="journal article" date="2018" name="Front. Microbiol.">
        <title>Jumbo Bacteriophages Are Represented Within an Increasing Diversity of Environmental Viruses Infecting the Emerging Phytopathogen, Dickeya solani.</title>
        <authorList>
            <person name="Day A.W."/>
            <person name="Ahn J."/>
            <person name="Salmond G.P.C."/>
        </authorList>
    </citation>
    <scope>NUCLEOTIDE SEQUENCE [LARGE SCALE GENOMIC DNA]</scope>
</reference>
<gene>
    <name evidence="1" type="ORF">JA13_152</name>
</gene>
<sequence length="210" mass="23873">MSGKLLDFSFKTEVSNKLRTLGVDAGLLFGEKREYDLMEAVQDFKTISPYFKTKLVSKRKQLNLAAKLLDTPLDAHGIHVVSSFPNDTRAKLFALHVFRNAYTDSISITRKPRWVTLYGDKLDYERVRNQRPNFLVITNVVVDSTQYKMERLRDLLSMFSDIPRVVVTGGTIDPTEMFNNRLYLECDSALSIGPENVVTNLLELFIGGAN</sequence>
<evidence type="ECO:0000313" key="1">
    <source>
        <dbReference type="EMBL" id="AXG66555.1"/>
    </source>
</evidence>
<evidence type="ECO:0000313" key="2">
    <source>
        <dbReference type="Proteomes" id="UP000263742"/>
    </source>
</evidence>